<reference evidence="4 6" key="1">
    <citation type="submission" date="2015-02" db="EMBL/GenBank/DDBJ databases">
        <title>Two Pseudomonas sp. nov. isolated from raw milk.</title>
        <authorList>
            <person name="Wenning M."/>
            <person name="von Neubeck M."/>
            <person name="Huptas C."/>
            <person name="Scherer S."/>
        </authorList>
    </citation>
    <scope>NUCLEOTIDE SEQUENCE [LARGE SCALE GENOMIC DNA]</scope>
    <source>
        <strain evidence="4 6">DSM 14937</strain>
    </source>
</reference>
<organism evidence="4 6">
    <name type="scientific">Pseudomonas trivialis</name>
    <dbReference type="NCBI Taxonomy" id="200450"/>
    <lineage>
        <taxon>Bacteria</taxon>
        <taxon>Pseudomonadati</taxon>
        <taxon>Pseudomonadota</taxon>
        <taxon>Gammaproteobacteria</taxon>
        <taxon>Pseudomonadales</taxon>
        <taxon>Pseudomonadaceae</taxon>
        <taxon>Pseudomonas</taxon>
    </lineage>
</organism>
<dbReference type="Proteomes" id="UP000183126">
    <property type="component" value="Chromosome I"/>
</dbReference>
<dbReference type="Gene3D" id="3.40.50.720">
    <property type="entry name" value="NAD(P)-binding Rossmann-like Domain"/>
    <property type="match status" value="1"/>
</dbReference>
<dbReference type="InterPro" id="IPR012280">
    <property type="entry name" value="Semialdhyde_DH_dimer_dom"/>
</dbReference>
<dbReference type="Pfam" id="PF01118">
    <property type="entry name" value="Semialdhyde_dh"/>
    <property type="match status" value="1"/>
</dbReference>
<protein>
    <submittedName>
        <fullName evidence="4">Aspartate-semialdehyde dehydrogenase</fullName>
    </submittedName>
</protein>
<feature type="domain" description="Semialdehyde dehydrogenase NAD-binding" evidence="3">
    <location>
        <begin position="3"/>
        <end position="114"/>
    </location>
</feature>
<dbReference type="PATRIC" id="fig|200450.4.peg.5048"/>
<evidence type="ECO:0000256" key="2">
    <source>
        <dbReference type="PIRSR" id="PIRSR000148-1"/>
    </source>
</evidence>
<dbReference type="RefSeq" id="WP_057008699.1">
    <property type="nucleotide sequence ID" value="NZ_JYLK01000009.1"/>
</dbReference>
<evidence type="ECO:0000256" key="1">
    <source>
        <dbReference type="ARBA" id="ARBA00010584"/>
    </source>
</evidence>
<dbReference type="PANTHER" id="PTHR46278">
    <property type="entry name" value="DEHYDROGENASE, PUTATIVE-RELATED"/>
    <property type="match status" value="1"/>
</dbReference>
<dbReference type="GO" id="GO:0016620">
    <property type="term" value="F:oxidoreductase activity, acting on the aldehyde or oxo group of donors, NAD or NADP as acceptor"/>
    <property type="evidence" value="ECO:0007669"/>
    <property type="project" value="InterPro"/>
</dbReference>
<dbReference type="SUPFAM" id="SSF55347">
    <property type="entry name" value="Glyceraldehyde-3-phosphate dehydrogenase-like, C-terminal domain"/>
    <property type="match status" value="1"/>
</dbReference>
<comment type="similarity">
    <text evidence="1">Belongs to the aspartate-semialdehyde dehydrogenase family.</text>
</comment>
<dbReference type="InterPro" id="IPR036291">
    <property type="entry name" value="NAD(P)-bd_dom_sf"/>
</dbReference>
<dbReference type="Pfam" id="PF02774">
    <property type="entry name" value="Semialdhyde_dhC"/>
    <property type="match status" value="1"/>
</dbReference>
<name>A0A0R2ZQP1_9PSED</name>
<dbReference type="Gene3D" id="3.30.360.10">
    <property type="entry name" value="Dihydrodipicolinate Reductase, domain 2"/>
    <property type="match status" value="1"/>
</dbReference>
<keyword evidence="7" id="KW-1185">Reference proteome</keyword>
<dbReference type="OrthoDB" id="9805684at2"/>
<dbReference type="SUPFAM" id="SSF51735">
    <property type="entry name" value="NAD(P)-binding Rossmann-fold domains"/>
    <property type="match status" value="1"/>
</dbReference>
<evidence type="ECO:0000313" key="6">
    <source>
        <dbReference type="Proteomes" id="UP000052019"/>
    </source>
</evidence>
<dbReference type="AlphaFoldDB" id="A0A0R2ZQP1"/>
<dbReference type="GO" id="GO:0046983">
    <property type="term" value="F:protein dimerization activity"/>
    <property type="evidence" value="ECO:0007669"/>
    <property type="project" value="InterPro"/>
</dbReference>
<dbReference type="PIRSF" id="PIRSF000148">
    <property type="entry name" value="ASA_dh"/>
    <property type="match status" value="1"/>
</dbReference>
<dbReference type="CDD" id="cd18131">
    <property type="entry name" value="ASADH_C_bac_euk_like"/>
    <property type="match status" value="1"/>
</dbReference>
<dbReference type="GO" id="GO:0008652">
    <property type="term" value="P:amino acid biosynthetic process"/>
    <property type="evidence" value="ECO:0007669"/>
    <property type="project" value="InterPro"/>
</dbReference>
<sequence length="329" mass="36003">MKKIAVVGCTGAVGMTMLELLENTAYEVVCMASQRSAGKRLKVGDSEHLIEPFSVEGCATCDIVFLCVSGSFALEYGERLAQSSYVIDNSSAFRYADHVPLLVPPINGQRYAGEKLIANPNCSSAIALMVLGPLHDEYQLESAIISTYQAASGAGQPAMEELRERARSFTDYGDNDSAEHFAHNLAFNVIPQVDSFEDNGYTREEMKVVWELRKVLGEPDLAISTTAVRVPTLRSHAEALSLRFTKPVQSLDRVRQLLAAAAGVEVVDTPATGSYPMPMTSTYKHAVEVGRIRYNLIYKEHGLDMFISGDQLLRGAALNAFEIMQLLPD</sequence>
<proteinExistence type="inferred from homology"/>
<accession>A0A0R2ZQP1</accession>
<feature type="active site" description="Acyl-thioester intermediate" evidence="2">
    <location>
        <position position="122"/>
    </location>
</feature>
<dbReference type="Proteomes" id="UP000052019">
    <property type="component" value="Unassembled WGS sequence"/>
</dbReference>
<dbReference type="GO" id="GO:0051287">
    <property type="term" value="F:NAD binding"/>
    <property type="evidence" value="ECO:0007669"/>
    <property type="project" value="InterPro"/>
</dbReference>
<dbReference type="InterPro" id="IPR000534">
    <property type="entry name" value="Semialdehyde_DH_NAD-bd"/>
</dbReference>
<dbReference type="PANTHER" id="PTHR46278:SF2">
    <property type="entry name" value="ASPARTATE-SEMIALDEHYDE DEHYDROGENASE"/>
    <property type="match status" value="1"/>
</dbReference>
<evidence type="ECO:0000259" key="3">
    <source>
        <dbReference type="SMART" id="SM00859"/>
    </source>
</evidence>
<gene>
    <name evidence="5" type="ORF">SAMN04490205_0530</name>
    <name evidence="4" type="ORF">TU79_15030</name>
</gene>
<dbReference type="SMART" id="SM00859">
    <property type="entry name" value="Semialdhyde_dh"/>
    <property type="match status" value="1"/>
</dbReference>
<feature type="active site" description="Proton acceptor" evidence="2">
    <location>
        <position position="236"/>
    </location>
</feature>
<evidence type="ECO:0000313" key="5">
    <source>
        <dbReference type="EMBL" id="SDR81682.1"/>
    </source>
</evidence>
<dbReference type="EMBL" id="LT629760">
    <property type="protein sequence ID" value="SDR81682.1"/>
    <property type="molecule type" value="Genomic_DNA"/>
</dbReference>
<dbReference type="EMBL" id="JYLK01000009">
    <property type="protein sequence ID" value="KRP59502.1"/>
    <property type="molecule type" value="Genomic_DNA"/>
</dbReference>
<dbReference type="NCBIfam" id="NF011456">
    <property type="entry name" value="PRK14874.1"/>
    <property type="match status" value="1"/>
</dbReference>
<evidence type="ECO:0000313" key="7">
    <source>
        <dbReference type="Proteomes" id="UP000183126"/>
    </source>
</evidence>
<evidence type="ECO:0000313" key="4">
    <source>
        <dbReference type="EMBL" id="KRP59502.1"/>
    </source>
</evidence>
<reference evidence="5 7" key="2">
    <citation type="submission" date="2016-10" db="EMBL/GenBank/DDBJ databases">
        <authorList>
            <person name="Varghese N."/>
            <person name="Submissions S."/>
        </authorList>
    </citation>
    <scope>NUCLEOTIDE SEQUENCE [LARGE SCALE GENOMIC DNA]</scope>
    <source>
        <strain evidence="5 7">BS3111</strain>
    </source>
</reference>